<sequence length="177" mass="20800">MSYINIKSLNSQHSDGIYDDLTDDQLKELYEQCIEIYQIQATKDSSNINIIKVGVMIEMHDILIKELDLLNNYKLFLVSKLYDFDKIKELYAAQTIPMVQGNITYEDKPYGSVFFNFCPNNQTMPDELKNIQGHFTITFHFKDDDQHKYVEMANYDNFCGNTNMMNKIVEYTLKELI</sequence>
<gene>
    <name evidence="1" type="ORF">Klosneuvirus_2_4</name>
</gene>
<accession>A0A1V0SIV8</accession>
<name>A0A1V0SIV8_9VIRU</name>
<organism evidence="1">
    <name type="scientific">Klosneuvirus KNV1</name>
    <dbReference type="NCBI Taxonomy" id="1977640"/>
    <lineage>
        <taxon>Viruses</taxon>
        <taxon>Varidnaviria</taxon>
        <taxon>Bamfordvirae</taxon>
        <taxon>Nucleocytoviricota</taxon>
        <taxon>Megaviricetes</taxon>
        <taxon>Imitervirales</taxon>
        <taxon>Mimiviridae</taxon>
        <taxon>Klosneuvirinae</taxon>
        <taxon>Klosneuvirus</taxon>
    </lineage>
</organism>
<proteinExistence type="predicted"/>
<evidence type="ECO:0000313" key="1">
    <source>
        <dbReference type="EMBL" id="ARF11568.1"/>
    </source>
</evidence>
<reference evidence="1" key="1">
    <citation type="journal article" date="2017" name="Science">
        <title>Giant viruses with an expanded complement of translation system components.</title>
        <authorList>
            <person name="Schulz F."/>
            <person name="Yutin N."/>
            <person name="Ivanova N.N."/>
            <person name="Ortega D.R."/>
            <person name="Lee T.K."/>
            <person name="Vierheilig J."/>
            <person name="Daims H."/>
            <person name="Horn M."/>
            <person name="Wagner M."/>
            <person name="Jensen G.J."/>
            <person name="Kyrpides N.C."/>
            <person name="Koonin E.V."/>
            <person name="Woyke T."/>
        </authorList>
    </citation>
    <scope>NUCLEOTIDE SEQUENCE</scope>
    <source>
        <strain evidence="1">KNV1</strain>
    </source>
</reference>
<protein>
    <submittedName>
        <fullName evidence="1">Uncharacterized protein</fullName>
    </submittedName>
</protein>
<dbReference type="EMBL" id="KY684109">
    <property type="protein sequence ID" value="ARF11568.1"/>
    <property type="molecule type" value="Genomic_DNA"/>
</dbReference>